<dbReference type="InterPro" id="IPR036291">
    <property type="entry name" value="NAD(P)-bd_dom_sf"/>
</dbReference>
<organism evidence="10 11">
    <name type="scientific">Ruminococcus flavefaciens</name>
    <dbReference type="NCBI Taxonomy" id="1265"/>
    <lineage>
        <taxon>Bacteria</taxon>
        <taxon>Bacillati</taxon>
        <taxon>Bacillota</taxon>
        <taxon>Clostridia</taxon>
        <taxon>Eubacteriales</taxon>
        <taxon>Oscillospiraceae</taxon>
        <taxon>Ruminococcus</taxon>
    </lineage>
</organism>
<dbReference type="SMART" id="SM00822">
    <property type="entry name" value="PKS_KR"/>
    <property type="match status" value="1"/>
</dbReference>
<evidence type="ECO:0000256" key="2">
    <source>
        <dbReference type="ARBA" id="ARBA00004792"/>
    </source>
</evidence>
<dbReference type="Pfam" id="PF02801">
    <property type="entry name" value="Ketoacyl-synt_C"/>
    <property type="match status" value="3"/>
</dbReference>
<feature type="domain" description="Ketosynthase family 3 (KS3)" evidence="9">
    <location>
        <begin position="717"/>
        <end position="1136"/>
    </location>
</feature>
<keyword evidence="3" id="KW-0596">Phosphopantetheine</keyword>
<dbReference type="SUPFAM" id="SSF53901">
    <property type="entry name" value="Thiolase-like"/>
    <property type="match status" value="3"/>
</dbReference>
<evidence type="ECO:0000259" key="9">
    <source>
        <dbReference type="PROSITE" id="PS52004"/>
    </source>
</evidence>
<dbReference type="GO" id="GO:0005737">
    <property type="term" value="C:cytoplasm"/>
    <property type="evidence" value="ECO:0007669"/>
    <property type="project" value="UniProtKB-SubCell"/>
</dbReference>
<dbReference type="CDD" id="cd00833">
    <property type="entry name" value="PKS"/>
    <property type="match status" value="3"/>
</dbReference>
<dbReference type="Pfam" id="PF22336">
    <property type="entry name" value="RhiE-like_linker"/>
    <property type="match status" value="1"/>
</dbReference>
<dbReference type="PROSITE" id="PS00606">
    <property type="entry name" value="KS3_1"/>
    <property type="match status" value="3"/>
</dbReference>
<evidence type="ECO:0000313" key="11">
    <source>
        <dbReference type="Proteomes" id="UP000245720"/>
    </source>
</evidence>
<accession>A0A315Y142</accession>
<evidence type="ECO:0000256" key="7">
    <source>
        <dbReference type="ARBA" id="ARBA00022737"/>
    </source>
</evidence>
<dbReference type="InterPro" id="IPR009081">
    <property type="entry name" value="PP-bd_ACP"/>
</dbReference>
<dbReference type="SUPFAM" id="SSF51735">
    <property type="entry name" value="NAD(P)-binding Rossmann-fold domains"/>
    <property type="match status" value="1"/>
</dbReference>
<evidence type="ECO:0000256" key="1">
    <source>
        <dbReference type="ARBA" id="ARBA00004496"/>
    </source>
</evidence>
<dbReference type="PANTHER" id="PTHR43775">
    <property type="entry name" value="FATTY ACID SYNTHASE"/>
    <property type="match status" value="1"/>
</dbReference>
<dbReference type="InterPro" id="IPR050091">
    <property type="entry name" value="PKS_NRPS_Biosynth_Enz"/>
</dbReference>
<comment type="caution">
    <text evidence="10">The sequence shown here is derived from an EMBL/GenBank/DDBJ whole genome shotgun (WGS) entry which is preliminary data.</text>
</comment>
<dbReference type="InterPro" id="IPR016039">
    <property type="entry name" value="Thiolase-like"/>
</dbReference>
<dbReference type="PROSITE" id="PS00012">
    <property type="entry name" value="PHOSPHOPANTETHEINE"/>
    <property type="match status" value="1"/>
</dbReference>
<dbReference type="GO" id="GO:0004312">
    <property type="term" value="F:fatty acid synthase activity"/>
    <property type="evidence" value="ECO:0007669"/>
    <property type="project" value="TreeGrafter"/>
</dbReference>
<dbReference type="PROSITE" id="PS50075">
    <property type="entry name" value="CARRIER"/>
    <property type="match status" value="2"/>
</dbReference>
<dbReference type="InterPro" id="IPR013968">
    <property type="entry name" value="PKS_KR"/>
</dbReference>
<name>A0A315Y142_RUMFL</name>
<dbReference type="InterPro" id="IPR020806">
    <property type="entry name" value="PKS_PP-bd"/>
</dbReference>
<dbReference type="SUPFAM" id="SSF47336">
    <property type="entry name" value="ACP-like"/>
    <property type="match status" value="2"/>
</dbReference>
<evidence type="ECO:0000256" key="4">
    <source>
        <dbReference type="ARBA" id="ARBA00022490"/>
    </source>
</evidence>
<keyword evidence="4" id="KW-0963">Cytoplasm</keyword>
<dbReference type="OrthoDB" id="2203190at2"/>
<dbReference type="InterPro" id="IPR036736">
    <property type="entry name" value="ACP-like_sf"/>
</dbReference>
<sequence length="2316" mass="255184">METMNRKKVLELIKQKSISAEQGLELIKLMENDSRKNDSVDIAVIGIACRLPGANDPDSFWSNLKNGVCSVKDISADRFTEDIDGIYCKKAGMLDSINKFDPLFFSISPKEAEIMDPQQRIFLEECWKLFEDAGYSPAELRGSRCGVFAGAVSGDYLSVLKDAELENEGDALLGMAPSILASRIAYYLDLKGPSISVETACSSSLSALHMACMNIREGTCDMAIAGGISLFPDTGLLRRACNLNMLSPSGVCSPFDNSADGTVLSEGAALVLLKPVDKALRDKDHIYGVIKGISINQDGKTNGITAPSISSQSELEKSVYRKYGIDPERIIYIEAHGTGTELGDPIEIKALSEAFREFTDRKNYCAVGSVKSNIGHCTIASGVAGLIKLLLCMKNGEIPATLNYTSPNEHIDFEGSPFYVADKKQKIEAGKGKSYLMALSAFGFSGTNCHLVVENHSEEHSASDDIRSLILLSGRKKKQLRARIDSLREFIRNNMQELRLQDISYTLAMGREHMAVRYGFWCSSIGELLEKLGCIADEEFCDINSAGKVTVSEDETIKEFYSVKEPDFGKLFESRECFRISLPTYEFEENVYWPKRKEASQPVGEKASVTVRRSSTDSKDMISSAIMNALKKVLRVSDDDIFGDIPFAEYGMDSITVIDIINSINSELGIELPKTALFNYSTLNVLTEHISEKFVIDNDTVSKSDELTAENVTDDENDEIAVIGISLNFPDAPDHRIFWENLRSGRNSVRDVTRWKEEDYYSSDNRKNTSYSKWGALIDDISLFDEAFFHVTPKEAEEMDPQQRLFLMEAYNAFVDAGYRSDELYGSDCGVFVGCGSSEYGTAIGSKADKHNAHFFLGNISSVLAARISYFLNLRGVNIAVDTACSSSLVAIDMACESLRNHKCSIALAGGVYLIPSSDFYVSTSNAKMLSPTGKCHTFDNSADGFVPGEGAAAVILKPLKQAIKDKDDIYAVICGSGCNYDGKTNGITSPSGPSQSELVRDVYSAYGITPDRIGYVEAHGSGTKLGDPIEVDALSEVFGKYSDEKQFCAIGSVKTNIGHLLSASGIAGFIKAVLCVKNSLYVPSLNFEQANENIDFANSPFYVNTETRPWRSDDRLAAVSAFGVSGTNAHVVIRDHKDSRSPSPVKKHYLFVFSAKTKASLEKALGQMVIWLEDNKEVSPFEVSASLIGCRDQHCFRKAFAADGISGLTAQLKSFLSDIGREYHVIKRKRETVDITELYLNNADVTSETVQELADDFENGTDLTIAKEFNKISMPAYQFDLKPFWSGEKKQPVHFYGKQFTETPYNGGNTIKGSHNCLVISNSRISDSVSEYFHSKNGYTTVDVCDLSRMAGLIDMSAYDTVIDLADIESNENGNCADRLEFLKSFIAGNKKKTVYVFHFTTGLFPFDNEKVSADGAELTGVYKLLGAECRRSIIKTVDTDVFDISSITEIAAFEMENDTEVTEVCYRRNKRFIPTVSELVLSSEKAVFRKSGTYIITGAAGDIGIQIIKHLISRGVRNIAAFIHSRDIPVEIMVYAAKNDTKIDQYRVDLSDSRAVADTVSNIRCRSHVNGVIHCAGCVGSSTPSFLQKSVSDFEKTFAPKISGTRNLYNALRDAELDFFVMFSSVSAFIPELGAGVMDYASANAFSEYFAEYIAASFNGVHAVFWPVWSDTAMGALKTSKFYDMGFRSISYDEGLDILDRVIASDATVVLPVLGDDFDMQKAFSVSPRQLASEISEARKEKSCGTCDSLEKTVMEAISAETGMENIDYDDDFYDLGIDSIIMIDVMQVLEEKLDIVMDPAAFVDYPSIRKMSDYIRNNFEVGTQPAEQDISFETVREDIRSSVTSGDDQADKKKKIAVIGMACHFPKSENIQGFWEKIVNGIDCISEIPSSRWDWREYYSDSHCKGKTISRWGGFIDNIELFDPGFFNISENDAIYLDPLVRQFLEVTAETFDDAGYTREEIAGRKISVIAGARSGPFSEKYHTDSAHSITGMGQNFIVAHVAQFLDLKGPAFTVDSACSSSLMSIHLGCRSILNGEAEMAVVGGTEILLDEKPYILLSSAKALSPDGKCYTFDERANGFVPGEGCGAVLLKEYESAVRDGDKIYAVIEASAANNDGKTMGITTPNLKAQKEIILTALDRADIDPSTISYVETHGTGTMIGDPIELKALSEVYSSFCDKKRYCAVGSVKTNIGHLMSAAGVSGLIKTALAIHNRIIPPTLNCITPNPRFRFDDSPFYVADKAEKWDSDRRAAISSFGFGGTNVHMILSSAPDGYIPRRCALRQIAYNKKRYWPEQGRIEHSPADRMLRIHKVY</sequence>
<dbReference type="SMART" id="SM01294">
    <property type="entry name" value="PKS_PP_betabranch"/>
    <property type="match status" value="2"/>
</dbReference>
<comment type="pathway">
    <text evidence="2">Antibiotic biosynthesis.</text>
</comment>
<dbReference type="Pfam" id="PF00109">
    <property type="entry name" value="ketoacyl-synt"/>
    <property type="match status" value="3"/>
</dbReference>
<evidence type="ECO:0000313" key="10">
    <source>
        <dbReference type="EMBL" id="PWJ12991.1"/>
    </source>
</evidence>
<dbReference type="Gene3D" id="1.10.1200.10">
    <property type="entry name" value="ACP-like"/>
    <property type="match status" value="2"/>
</dbReference>
<dbReference type="InterPro" id="IPR020841">
    <property type="entry name" value="PKS_Beta-ketoAc_synthase_dom"/>
</dbReference>
<dbReference type="Pfam" id="PF00550">
    <property type="entry name" value="PP-binding"/>
    <property type="match status" value="2"/>
</dbReference>
<keyword evidence="6" id="KW-0808">Transferase</keyword>
<dbReference type="InterPro" id="IPR006162">
    <property type="entry name" value="Ppantetheine_attach_site"/>
</dbReference>
<evidence type="ECO:0000256" key="5">
    <source>
        <dbReference type="ARBA" id="ARBA00022553"/>
    </source>
</evidence>
<dbReference type="InterPro" id="IPR054514">
    <property type="entry name" value="RhiE-like_linker"/>
</dbReference>
<dbReference type="InterPro" id="IPR018201">
    <property type="entry name" value="Ketoacyl_synth_AS"/>
</dbReference>
<dbReference type="InterPro" id="IPR057326">
    <property type="entry name" value="KR_dom"/>
</dbReference>
<proteinExistence type="predicted"/>
<dbReference type="GO" id="GO:0004315">
    <property type="term" value="F:3-oxoacyl-[acyl-carrier-protein] synthase activity"/>
    <property type="evidence" value="ECO:0007669"/>
    <property type="project" value="InterPro"/>
</dbReference>
<evidence type="ECO:0000256" key="3">
    <source>
        <dbReference type="ARBA" id="ARBA00022450"/>
    </source>
</evidence>
<dbReference type="InterPro" id="IPR014031">
    <property type="entry name" value="Ketoacyl_synth_C"/>
</dbReference>
<dbReference type="Gene3D" id="3.40.47.10">
    <property type="match status" value="3"/>
</dbReference>
<keyword evidence="7" id="KW-0677">Repeat</keyword>
<feature type="domain" description="Ketosynthase family 3 (KS3)" evidence="9">
    <location>
        <begin position="1856"/>
        <end position="2272"/>
    </location>
</feature>
<dbReference type="PANTHER" id="PTHR43775:SF37">
    <property type="entry name" value="SI:DKEY-61P9.11"/>
    <property type="match status" value="1"/>
</dbReference>
<reference evidence="10 11" key="1">
    <citation type="submission" date="2018-05" db="EMBL/GenBank/DDBJ databases">
        <title>The Hungate 1000. A catalogue of reference genomes from the rumen microbiome.</title>
        <authorList>
            <person name="Kelly W."/>
        </authorList>
    </citation>
    <scope>NUCLEOTIDE SEQUENCE [LARGE SCALE GENOMIC DNA]</scope>
    <source>
        <strain evidence="10 11">SAb67</strain>
    </source>
</reference>
<dbReference type="SMART" id="SM00825">
    <property type="entry name" value="PKS_KS"/>
    <property type="match status" value="3"/>
</dbReference>
<feature type="domain" description="Carrier" evidence="8">
    <location>
        <begin position="620"/>
        <end position="694"/>
    </location>
</feature>
<evidence type="ECO:0000256" key="6">
    <source>
        <dbReference type="ARBA" id="ARBA00022679"/>
    </source>
</evidence>
<dbReference type="EMBL" id="QGDI01000005">
    <property type="protein sequence ID" value="PWJ12991.1"/>
    <property type="molecule type" value="Genomic_DNA"/>
</dbReference>
<dbReference type="InterPro" id="IPR014030">
    <property type="entry name" value="Ketoacyl_synth_N"/>
</dbReference>
<dbReference type="SMART" id="SM00823">
    <property type="entry name" value="PKS_PP"/>
    <property type="match status" value="2"/>
</dbReference>
<dbReference type="GO" id="GO:0031177">
    <property type="term" value="F:phosphopantetheine binding"/>
    <property type="evidence" value="ECO:0007669"/>
    <property type="project" value="InterPro"/>
</dbReference>
<keyword evidence="5" id="KW-0597">Phosphoprotein</keyword>
<comment type="subcellular location">
    <subcellularLocation>
        <location evidence="1">Cytoplasm</location>
    </subcellularLocation>
</comment>
<dbReference type="Gene3D" id="3.40.50.720">
    <property type="entry name" value="NAD(P)-binding Rossmann-like Domain"/>
    <property type="match status" value="1"/>
</dbReference>
<dbReference type="PROSITE" id="PS52004">
    <property type="entry name" value="KS3_2"/>
    <property type="match status" value="3"/>
</dbReference>
<dbReference type="RefSeq" id="WP_109726282.1">
    <property type="nucleotide sequence ID" value="NZ_QGDI01000005.1"/>
</dbReference>
<dbReference type="GO" id="GO:0006633">
    <property type="term" value="P:fatty acid biosynthetic process"/>
    <property type="evidence" value="ECO:0007669"/>
    <property type="project" value="InterPro"/>
</dbReference>
<dbReference type="Pfam" id="PF16197">
    <property type="entry name" value="KAsynt_C_assoc"/>
    <property type="match status" value="2"/>
</dbReference>
<dbReference type="Pfam" id="PF08659">
    <property type="entry name" value="KR"/>
    <property type="match status" value="1"/>
</dbReference>
<dbReference type="Gene3D" id="1.10.1240.100">
    <property type="match status" value="2"/>
</dbReference>
<dbReference type="InterPro" id="IPR032821">
    <property type="entry name" value="PKS_assoc"/>
</dbReference>
<feature type="domain" description="Ketosynthase family 3 (KS3)" evidence="9">
    <location>
        <begin position="39"/>
        <end position="455"/>
    </location>
</feature>
<feature type="domain" description="Carrier" evidence="8">
    <location>
        <begin position="1747"/>
        <end position="1822"/>
    </location>
</feature>
<protein>
    <submittedName>
        <fullName evidence="10">Ketoacyl-synthetase-like protein</fullName>
    </submittedName>
</protein>
<dbReference type="Proteomes" id="UP000245720">
    <property type="component" value="Unassembled WGS sequence"/>
</dbReference>
<dbReference type="CDD" id="cd08953">
    <property type="entry name" value="KR_2_SDR_x"/>
    <property type="match status" value="1"/>
</dbReference>
<evidence type="ECO:0000259" key="8">
    <source>
        <dbReference type="PROSITE" id="PS50075"/>
    </source>
</evidence>
<gene>
    <name evidence="10" type="ORF">IE37_01489</name>
</gene>